<dbReference type="RefSeq" id="WP_343752639.1">
    <property type="nucleotide sequence ID" value="NZ_BAAADM010000054.1"/>
</dbReference>
<reference evidence="2 3" key="1">
    <citation type="journal article" date="2019" name="Int. J. Syst. Evol. Microbiol.">
        <title>The Global Catalogue of Microorganisms (GCM) 10K type strain sequencing project: providing services to taxonomists for standard genome sequencing and annotation.</title>
        <authorList>
            <consortium name="The Broad Institute Genomics Platform"/>
            <consortium name="The Broad Institute Genome Sequencing Center for Infectious Disease"/>
            <person name="Wu L."/>
            <person name="Ma J."/>
        </authorList>
    </citation>
    <scope>NUCLEOTIDE SEQUENCE [LARGE SCALE GENOMIC DNA]</scope>
    <source>
        <strain evidence="2 3">JCM 12149</strain>
    </source>
</reference>
<proteinExistence type="predicted"/>
<feature type="transmembrane region" description="Helical" evidence="1">
    <location>
        <begin position="36"/>
        <end position="59"/>
    </location>
</feature>
<gene>
    <name evidence="2" type="ORF">GCM10008983_19270</name>
</gene>
<keyword evidence="1" id="KW-0812">Transmembrane</keyword>
<feature type="transmembrane region" description="Helical" evidence="1">
    <location>
        <begin position="12"/>
        <end position="30"/>
    </location>
</feature>
<accession>A0ABN0ZBJ7</accession>
<keyword evidence="3" id="KW-1185">Reference proteome</keyword>
<comment type="caution">
    <text evidence="2">The sequence shown here is derived from an EMBL/GenBank/DDBJ whole genome shotgun (WGS) entry which is preliminary data.</text>
</comment>
<organism evidence="2 3">
    <name type="scientific">Lentibacillus halophilus</name>
    <dbReference type="NCBI Taxonomy" id="295065"/>
    <lineage>
        <taxon>Bacteria</taxon>
        <taxon>Bacillati</taxon>
        <taxon>Bacillota</taxon>
        <taxon>Bacilli</taxon>
        <taxon>Bacillales</taxon>
        <taxon>Bacillaceae</taxon>
        <taxon>Lentibacillus</taxon>
    </lineage>
</organism>
<evidence type="ECO:0000313" key="3">
    <source>
        <dbReference type="Proteomes" id="UP001501459"/>
    </source>
</evidence>
<dbReference type="Proteomes" id="UP001501459">
    <property type="component" value="Unassembled WGS sequence"/>
</dbReference>
<evidence type="ECO:0000256" key="1">
    <source>
        <dbReference type="SAM" id="Phobius"/>
    </source>
</evidence>
<keyword evidence="1" id="KW-0472">Membrane</keyword>
<name>A0ABN0ZBJ7_9BACI</name>
<dbReference type="EMBL" id="BAAADM010000054">
    <property type="protein sequence ID" value="GAA0442361.1"/>
    <property type="molecule type" value="Genomic_DNA"/>
</dbReference>
<sequence>MARFYRYRLPPWARRCIIVIEKITLPILVFQLIRTLLFPTSLDVFLTGFFAGLFFAFYFEWI</sequence>
<keyword evidence="1" id="KW-1133">Transmembrane helix</keyword>
<evidence type="ECO:0000313" key="2">
    <source>
        <dbReference type="EMBL" id="GAA0442361.1"/>
    </source>
</evidence>
<protein>
    <submittedName>
        <fullName evidence="2">Uncharacterized protein</fullName>
    </submittedName>
</protein>